<dbReference type="AlphaFoldDB" id="A0A7C2C1M3"/>
<evidence type="ECO:0000313" key="1">
    <source>
        <dbReference type="EMBL" id="HEH82599.1"/>
    </source>
</evidence>
<reference evidence="1" key="1">
    <citation type="journal article" date="2020" name="mSystems">
        <title>Genome- and Community-Level Interaction Insights into Carbon Utilization and Element Cycling Functions of Hydrothermarchaeota in Hydrothermal Sediment.</title>
        <authorList>
            <person name="Zhou Z."/>
            <person name="Liu Y."/>
            <person name="Xu W."/>
            <person name="Pan J."/>
            <person name="Luo Z.H."/>
            <person name="Li M."/>
        </authorList>
    </citation>
    <scope>NUCLEOTIDE SEQUENCE [LARGE SCALE GENOMIC DNA]</scope>
    <source>
        <strain evidence="1">SpSt-246</strain>
    </source>
</reference>
<comment type="caution">
    <text evidence="1">The sequence shown here is derived from an EMBL/GenBank/DDBJ whole genome shotgun (WGS) entry which is preliminary data.</text>
</comment>
<proteinExistence type="predicted"/>
<protein>
    <submittedName>
        <fullName evidence="1">Uncharacterized protein</fullName>
    </submittedName>
</protein>
<accession>A0A7C2C1M3</accession>
<gene>
    <name evidence="1" type="ORF">ENP73_06390</name>
</gene>
<name>A0A7C2C1M3_9DEIN</name>
<organism evidence="1">
    <name type="scientific">Thermus islandicus</name>
    <dbReference type="NCBI Taxonomy" id="540988"/>
    <lineage>
        <taxon>Bacteria</taxon>
        <taxon>Thermotogati</taxon>
        <taxon>Deinococcota</taxon>
        <taxon>Deinococci</taxon>
        <taxon>Thermales</taxon>
        <taxon>Thermaceae</taxon>
        <taxon>Thermus</taxon>
    </lineage>
</organism>
<dbReference type="EMBL" id="DSKL01000247">
    <property type="protein sequence ID" value="HEH82599.1"/>
    <property type="molecule type" value="Genomic_DNA"/>
</dbReference>
<sequence>MPKETKEVEDKEITQPDPTVEELAELLKVEPWALAGLRVRMGWAVGTRVSRAQFERALREFLQGPTVKE</sequence>